<gene>
    <name evidence="2" type="ORF">IFR04_012170</name>
</gene>
<feature type="compositionally biased region" description="Low complexity" evidence="1">
    <location>
        <begin position="325"/>
        <end position="334"/>
    </location>
</feature>
<organism evidence="2 3">
    <name type="scientific">Cadophora malorum</name>
    <dbReference type="NCBI Taxonomy" id="108018"/>
    <lineage>
        <taxon>Eukaryota</taxon>
        <taxon>Fungi</taxon>
        <taxon>Dikarya</taxon>
        <taxon>Ascomycota</taxon>
        <taxon>Pezizomycotina</taxon>
        <taxon>Leotiomycetes</taxon>
        <taxon>Helotiales</taxon>
        <taxon>Ploettnerulaceae</taxon>
        <taxon>Cadophora</taxon>
    </lineage>
</organism>
<protein>
    <submittedName>
        <fullName evidence="2">Uncharacterized protein</fullName>
    </submittedName>
</protein>
<dbReference type="Proteomes" id="UP000664132">
    <property type="component" value="Unassembled WGS sequence"/>
</dbReference>
<feature type="region of interest" description="Disordered" evidence="1">
    <location>
        <begin position="287"/>
        <end position="338"/>
    </location>
</feature>
<dbReference type="OrthoDB" id="10350353at2759"/>
<dbReference type="AlphaFoldDB" id="A0A8H7W716"/>
<keyword evidence="3" id="KW-1185">Reference proteome</keyword>
<proteinExistence type="predicted"/>
<dbReference type="EMBL" id="JAFJYH010000253">
    <property type="protein sequence ID" value="KAG4414688.1"/>
    <property type="molecule type" value="Genomic_DNA"/>
</dbReference>
<evidence type="ECO:0000256" key="1">
    <source>
        <dbReference type="SAM" id="MobiDB-lite"/>
    </source>
</evidence>
<sequence>MGNGLTHIVDSLHPLPESQRAAALDQLLQDETFYKSLVDASEAQNFRYTLRRRTVVEPKPTVRPTLQPSKTVDSTAIETWSKDLSLFWKSPQSEFDPWSGELAHFYDNTLNVEESHDLYAIRGRFMKLFFCDLLYLLNPRAACDKTDGKLYDQLTSIIARKSEAQTDPQLIRSNLAAWVRAGRRYHKLAASYGAAILFVLPDCFSIDFLEKRLPLKDDAFKTATQHFGPLKEHAEKLDSDRKVAEQLRKKTLAPYLFLKEQISTTNSQTTTDSSGCTIHYNEGDCGITIPSRKGTKRKANPSLPPPRARKSKKQQRHPANATVRSRSTSISTNPPTTPCRWEHVDHLEGSNKHLDSPETAQVAQVDGVAVPPQDVSFDHDPGSTTQLSAERILHVCGGSGGRNLPLAAVTGADDWGAVENAIIGPGRPHQDSRTAQRSYAF</sequence>
<feature type="compositionally biased region" description="Basic residues" evidence="1">
    <location>
        <begin position="307"/>
        <end position="316"/>
    </location>
</feature>
<evidence type="ECO:0000313" key="3">
    <source>
        <dbReference type="Proteomes" id="UP000664132"/>
    </source>
</evidence>
<comment type="caution">
    <text evidence="2">The sequence shown here is derived from an EMBL/GenBank/DDBJ whole genome shotgun (WGS) entry which is preliminary data.</text>
</comment>
<evidence type="ECO:0000313" key="2">
    <source>
        <dbReference type="EMBL" id="KAG4414688.1"/>
    </source>
</evidence>
<reference evidence="2" key="1">
    <citation type="submission" date="2021-02" db="EMBL/GenBank/DDBJ databases">
        <title>Genome sequence Cadophora malorum strain M34.</title>
        <authorList>
            <person name="Stefanovic E."/>
            <person name="Vu D."/>
            <person name="Scully C."/>
            <person name="Dijksterhuis J."/>
            <person name="Roader J."/>
            <person name="Houbraken J."/>
        </authorList>
    </citation>
    <scope>NUCLEOTIDE SEQUENCE</scope>
    <source>
        <strain evidence="2">M34</strain>
    </source>
</reference>
<name>A0A8H7W716_9HELO</name>
<accession>A0A8H7W716</accession>